<comment type="caution">
    <text evidence="2">The sequence shown here is derived from an EMBL/GenBank/DDBJ whole genome shotgun (WGS) entry which is preliminary data.</text>
</comment>
<proteinExistence type="predicted"/>
<dbReference type="Proteomes" id="UP000527616">
    <property type="component" value="Unassembled WGS sequence"/>
</dbReference>
<evidence type="ECO:0000313" key="3">
    <source>
        <dbReference type="Proteomes" id="UP000527616"/>
    </source>
</evidence>
<dbReference type="Gene3D" id="3.40.50.1820">
    <property type="entry name" value="alpha/beta hydrolase"/>
    <property type="match status" value="1"/>
</dbReference>
<accession>A0A7Z0IL13</accession>
<organism evidence="2 3">
    <name type="scientific">Naumannella cuiyingiana</name>
    <dbReference type="NCBI Taxonomy" id="1347891"/>
    <lineage>
        <taxon>Bacteria</taxon>
        <taxon>Bacillati</taxon>
        <taxon>Actinomycetota</taxon>
        <taxon>Actinomycetes</taxon>
        <taxon>Propionibacteriales</taxon>
        <taxon>Propionibacteriaceae</taxon>
        <taxon>Naumannella</taxon>
    </lineage>
</organism>
<keyword evidence="3" id="KW-1185">Reference proteome</keyword>
<dbReference type="InterPro" id="IPR029058">
    <property type="entry name" value="AB_hydrolase_fold"/>
</dbReference>
<reference evidence="2 3" key="1">
    <citation type="submission" date="2020-07" db="EMBL/GenBank/DDBJ databases">
        <title>Sequencing the genomes of 1000 actinobacteria strains.</title>
        <authorList>
            <person name="Klenk H.-P."/>
        </authorList>
    </citation>
    <scope>NUCLEOTIDE SEQUENCE [LARGE SCALE GENOMIC DNA]</scope>
    <source>
        <strain evidence="2 3">DSM 103164</strain>
    </source>
</reference>
<evidence type="ECO:0000313" key="2">
    <source>
        <dbReference type="EMBL" id="NYI71088.1"/>
    </source>
</evidence>
<name>A0A7Z0IL13_9ACTN</name>
<dbReference type="Pfam" id="PF07859">
    <property type="entry name" value="Abhydrolase_3"/>
    <property type="match status" value="1"/>
</dbReference>
<dbReference type="GO" id="GO:0016787">
    <property type="term" value="F:hydrolase activity"/>
    <property type="evidence" value="ECO:0007669"/>
    <property type="project" value="InterPro"/>
</dbReference>
<dbReference type="AlphaFoldDB" id="A0A7Z0IL13"/>
<dbReference type="EMBL" id="JACBZS010000001">
    <property type="protein sequence ID" value="NYI71088.1"/>
    <property type="molecule type" value="Genomic_DNA"/>
</dbReference>
<protein>
    <submittedName>
        <fullName evidence="2">Pimeloyl-ACP methyl ester carboxylesterase</fullName>
    </submittedName>
</protein>
<evidence type="ECO:0000259" key="1">
    <source>
        <dbReference type="Pfam" id="PF07859"/>
    </source>
</evidence>
<dbReference type="InterPro" id="IPR013094">
    <property type="entry name" value="AB_hydrolase_3"/>
</dbReference>
<dbReference type="SUPFAM" id="SSF53474">
    <property type="entry name" value="alpha/beta-Hydrolases"/>
    <property type="match status" value="1"/>
</dbReference>
<sequence>MAATGPQIIEGVAGGVPYLALPPATRRADAPVVITWHLMDPPRSPAAMAAALPLAGLDAWRIHLELPMTGARMPEGGPEALMAKGFEDAVLNLQGPIAQQGSADLAAAWPELVDQLRLGAPPVALLGGSMGSTVAQLATAETAPGLDIDLRALVLVSPAAQLRPVVAAMSAEFGVEYAWSPASEAVADRLDFVARAGELAAAVPAVMIAVGGADQPDGFVAPAHALGEALTAAGADAQVVELPGVAHALADEPGLEAAPQTDAARAVETEVEPWLAARLR</sequence>
<dbReference type="RefSeq" id="WP_179444957.1">
    <property type="nucleotide sequence ID" value="NZ_JACBZS010000001.1"/>
</dbReference>
<feature type="domain" description="Alpha/beta hydrolase fold-3" evidence="1">
    <location>
        <begin position="104"/>
        <end position="249"/>
    </location>
</feature>
<gene>
    <name evidence="2" type="ORF">GGQ54_001648</name>
</gene>